<evidence type="ECO:0000256" key="1">
    <source>
        <dbReference type="ARBA" id="ARBA00004370"/>
    </source>
</evidence>
<proteinExistence type="predicted"/>
<dbReference type="RefSeq" id="WP_215627147.1">
    <property type="nucleotide sequence ID" value="NZ_CP067089.2"/>
</dbReference>
<dbReference type="KEGG" id="bhc:JFL75_02740"/>
<evidence type="ECO:0000313" key="7">
    <source>
        <dbReference type="EMBL" id="QQO09844.1"/>
    </source>
</evidence>
<evidence type="ECO:0000256" key="2">
    <source>
        <dbReference type="ARBA" id="ARBA00022553"/>
    </source>
</evidence>
<keyword evidence="4 7" id="KW-0418">Kinase</keyword>
<evidence type="ECO:0000256" key="4">
    <source>
        <dbReference type="ARBA" id="ARBA00022777"/>
    </source>
</evidence>
<dbReference type="InterPro" id="IPR036890">
    <property type="entry name" value="HATPase_C_sf"/>
</dbReference>
<evidence type="ECO:0000259" key="6">
    <source>
        <dbReference type="PROSITE" id="PS50885"/>
    </source>
</evidence>
<dbReference type="PANTHER" id="PTHR34220:SF7">
    <property type="entry name" value="SENSOR HISTIDINE KINASE YPDA"/>
    <property type="match status" value="1"/>
</dbReference>
<evidence type="ECO:0000256" key="3">
    <source>
        <dbReference type="ARBA" id="ARBA00022679"/>
    </source>
</evidence>
<keyword evidence="5" id="KW-0472">Membrane</keyword>
<feature type="domain" description="HAMP" evidence="6">
    <location>
        <begin position="360"/>
        <end position="386"/>
    </location>
</feature>
<keyword evidence="8" id="KW-1185">Reference proteome</keyword>
<dbReference type="GO" id="GO:0000155">
    <property type="term" value="F:phosphorelay sensor kinase activity"/>
    <property type="evidence" value="ECO:0007669"/>
    <property type="project" value="InterPro"/>
</dbReference>
<dbReference type="InterPro" id="IPR050640">
    <property type="entry name" value="Bact_2-comp_sensor_kinase"/>
</dbReference>
<dbReference type="CDD" id="cd06225">
    <property type="entry name" value="HAMP"/>
    <property type="match status" value="1"/>
</dbReference>
<keyword evidence="2" id="KW-0597">Phosphoprotein</keyword>
<evidence type="ECO:0000256" key="5">
    <source>
        <dbReference type="SAM" id="Phobius"/>
    </source>
</evidence>
<gene>
    <name evidence="7" type="ORF">JFL75_02740</name>
</gene>
<protein>
    <submittedName>
        <fullName evidence="7">Histidine kinase</fullName>
    </submittedName>
</protein>
<feature type="transmembrane region" description="Helical" evidence="5">
    <location>
        <begin position="300"/>
        <end position="321"/>
    </location>
</feature>
<dbReference type="Pfam" id="PF06580">
    <property type="entry name" value="His_kinase"/>
    <property type="match status" value="1"/>
</dbReference>
<dbReference type="Gene3D" id="3.30.450.20">
    <property type="entry name" value="PAS domain"/>
    <property type="match status" value="1"/>
</dbReference>
<reference evidence="7" key="1">
    <citation type="submission" date="2021-01" db="EMBL/GenBank/DDBJ databases">
        <title>Description of Breznakiella homolactica.</title>
        <authorList>
            <person name="Song Y."/>
            <person name="Brune A."/>
        </authorList>
    </citation>
    <scope>NUCLEOTIDE SEQUENCE</scope>
    <source>
        <strain evidence="7">RmG30</strain>
    </source>
</reference>
<keyword evidence="5" id="KW-0812">Transmembrane</keyword>
<dbReference type="Proteomes" id="UP000595917">
    <property type="component" value="Chromosome"/>
</dbReference>
<keyword evidence="3" id="KW-0808">Transferase</keyword>
<evidence type="ECO:0000313" key="8">
    <source>
        <dbReference type="Proteomes" id="UP000595917"/>
    </source>
</evidence>
<dbReference type="Gene3D" id="6.10.340.10">
    <property type="match status" value="1"/>
</dbReference>
<dbReference type="Gene3D" id="3.30.565.10">
    <property type="entry name" value="Histidine kinase-like ATPase, C-terminal domain"/>
    <property type="match status" value="1"/>
</dbReference>
<dbReference type="InterPro" id="IPR010559">
    <property type="entry name" value="Sig_transdc_His_kin_internal"/>
</dbReference>
<dbReference type="Pfam" id="PF02518">
    <property type="entry name" value="HATPase_c"/>
    <property type="match status" value="1"/>
</dbReference>
<feature type="transmembrane region" description="Helical" evidence="5">
    <location>
        <begin position="20"/>
        <end position="39"/>
    </location>
</feature>
<dbReference type="InterPro" id="IPR003594">
    <property type="entry name" value="HATPase_dom"/>
</dbReference>
<name>A0A7T8B9Q0_9SPIR</name>
<dbReference type="PROSITE" id="PS50885">
    <property type="entry name" value="HAMP"/>
    <property type="match status" value="1"/>
</dbReference>
<organism evidence="7 8">
    <name type="scientific">Breznakiella homolactica</name>
    <dbReference type="NCBI Taxonomy" id="2798577"/>
    <lineage>
        <taxon>Bacteria</taxon>
        <taxon>Pseudomonadati</taxon>
        <taxon>Spirochaetota</taxon>
        <taxon>Spirochaetia</taxon>
        <taxon>Spirochaetales</taxon>
        <taxon>Breznakiellaceae</taxon>
        <taxon>Breznakiella</taxon>
    </lineage>
</organism>
<dbReference type="AlphaFoldDB" id="A0A7T8B9Q0"/>
<dbReference type="PANTHER" id="PTHR34220">
    <property type="entry name" value="SENSOR HISTIDINE KINASE YPDA"/>
    <property type="match status" value="1"/>
</dbReference>
<keyword evidence="5" id="KW-1133">Transmembrane helix</keyword>
<comment type="subcellular location">
    <subcellularLocation>
        <location evidence="1">Membrane</location>
    </subcellularLocation>
</comment>
<dbReference type="SUPFAM" id="SSF55874">
    <property type="entry name" value="ATPase domain of HSP90 chaperone/DNA topoisomerase II/histidine kinase"/>
    <property type="match status" value="1"/>
</dbReference>
<dbReference type="InterPro" id="IPR003660">
    <property type="entry name" value="HAMP_dom"/>
</dbReference>
<dbReference type="GO" id="GO:0016020">
    <property type="term" value="C:membrane"/>
    <property type="evidence" value="ECO:0007669"/>
    <property type="project" value="UniProtKB-SubCell"/>
</dbReference>
<dbReference type="EMBL" id="CP067089">
    <property type="protein sequence ID" value="QQO09844.1"/>
    <property type="molecule type" value="Genomic_DNA"/>
</dbReference>
<accession>A0A7T8B9Q0</accession>
<sequence length="608" mass="68770">MIDLPPLSRFRFHGFREKILLAFFIFSFIPLVLVGYLSYRTAFTIARERILGTVESANNQLFYSINERISQMERVAESLQYYVYTLTATPEESITQYLSLYGHIRRFISSLEYSFNLLNIVVYLPDDNFISREGFMFRTLSSIEQLGLSPDHLLQSGIDLKWKLFLEQELLIVNLGRLRNVNYISCYRSIRNIATQKINAVYFVNISCGELSGILAELPIAPGLETCIIDRSGIVVAHSDESQIGTGLPDTIVRTVLKAEEGELFSLGSGQNIIMKTLGISDWIMVTFIPDSYIRDSSFVLIRILLIALILLIPVLFLLGIRLSRMVTGRIYTLGKTIRDFQTSENTELIESLSGMTSKPPRTRDEIDELAVDFVRMSERLEESFGKILDMKMEESRLKYKLLQSKINPHFLYNILESIKTAQTMGDISMANSMITKLAKFYRQLLRGSDDLIPIHDEAEMVSTYLEIESLCRRGSLEWSIHLDEGIGNFLICKFTLQPIVENCIIHGSLPGQIPLVISVAVEYADDQIRITVADNGVGMSKEQVSALTGILLRSQPEPEGHYGLWNVSTRLNLYSGGMADLKIKSSEGTGTMVIITMPQMFSEELLP</sequence>